<evidence type="ECO:0000313" key="6">
    <source>
        <dbReference type="Proteomes" id="UP000197138"/>
    </source>
</evidence>
<evidence type="ECO:0000313" key="8">
    <source>
        <dbReference type="RefSeq" id="XP_031405206.1"/>
    </source>
</evidence>
<dbReference type="Pfam" id="PF13812">
    <property type="entry name" value="PPR_3"/>
    <property type="match status" value="2"/>
</dbReference>
<dbReference type="Gene3D" id="1.25.40.10">
    <property type="entry name" value="Tetratricopeptide repeat domain"/>
    <property type="match status" value="4"/>
</dbReference>
<evidence type="ECO:0000256" key="1">
    <source>
        <dbReference type="ARBA" id="ARBA00007626"/>
    </source>
</evidence>
<feature type="region of interest" description="Disordered" evidence="4">
    <location>
        <begin position="66"/>
        <end position="92"/>
    </location>
</feature>
<dbReference type="GO" id="GO:0003729">
    <property type="term" value="F:mRNA binding"/>
    <property type="evidence" value="ECO:0007669"/>
    <property type="project" value="TreeGrafter"/>
</dbReference>
<dbReference type="Pfam" id="PF13041">
    <property type="entry name" value="PPR_2"/>
    <property type="match status" value="3"/>
</dbReference>
<dbReference type="PANTHER" id="PTHR47933:SF11">
    <property type="entry name" value="PENTATRICOPEPTIDE REPEAT-CONTAINING PROTEIN 2"/>
    <property type="match status" value="1"/>
</dbReference>
<keyword evidence="7" id="KW-1185">Reference proteome</keyword>
<dbReference type="GeneID" id="116214081"/>
<feature type="repeat" description="PPR" evidence="3">
    <location>
        <begin position="545"/>
        <end position="579"/>
    </location>
</feature>
<feature type="repeat" description="PPR" evidence="3">
    <location>
        <begin position="404"/>
        <end position="438"/>
    </location>
</feature>
<protein>
    <submittedName>
        <fullName evidence="8">Pentatricopeptide repeat-containing protein At5g50280, chloroplastic isoform X1</fullName>
    </submittedName>
</protein>
<organism evidence="5 6">
    <name type="scientific">Punica granatum</name>
    <name type="common">Pomegranate</name>
    <dbReference type="NCBI Taxonomy" id="22663"/>
    <lineage>
        <taxon>Eukaryota</taxon>
        <taxon>Viridiplantae</taxon>
        <taxon>Streptophyta</taxon>
        <taxon>Embryophyta</taxon>
        <taxon>Tracheophyta</taxon>
        <taxon>Spermatophyta</taxon>
        <taxon>Magnoliopsida</taxon>
        <taxon>eudicotyledons</taxon>
        <taxon>Gunneridae</taxon>
        <taxon>Pentapetalae</taxon>
        <taxon>rosids</taxon>
        <taxon>malvids</taxon>
        <taxon>Myrtales</taxon>
        <taxon>Lythraceae</taxon>
        <taxon>Punica</taxon>
    </lineage>
</organism>
<feature type="repeat" description="PPR" evidence="3">
    <location>
        <begin position="475"/>
        <end position="509"/>
    </location>
</feature>
<dbReference type="EMBL" id="MTKT01005615">
    <property type="protein sequence ID" value="OWM65464.1"/>
    <property type="molecule type" value="Genomic_DNA"/>
</dbReference>
<feature type="region of interest" description="Disordered" evidence="4">
    <location>
        <begin position="685"/>
        <end position="718"/>
    </location>
</feature>
<sequence>MALTQQLQHFPASVSVVVSGKCSPVPRFPKSHLFLFSSKSSKPLCLCATPPSSASPIFLPYLHEQDQDGEQAEPEEDGVEGGDGEVDEEDDDDPIRRFFKSRATTQDPPLEARFSLQKNRRSSWRLSSFDGAEDESDTEYASTAEKCQMRSLESEPRAVPEGVPGEILRIARDLPENSTLGEFLGDFNGSISSRECLQVLGLLEQERLVTCALYFFEWMGLQEPSLVTPRACSVVFPMLGRAGMGEELMVLFENLPSKKQLRDVHVYNAAISGLMSSGRYRDAWKVYETMEANNVRPDHVTCSIVITVMRKMGKSAKDVWEFFERMNRKGVEWSLEVMGALIKSFCDEGLKKEALIIQSEMENKGITSNVIIYNTIMDAYSKSNQIEEAEGLFSEMKAKGLKPSAASFNILMDAYSRRMQPEIVEKLLSEMQLMGLKPNVNSYTCLISAYGRQKNMSDKAADSFLKMRKANIKPNCHSYTSLIHAYSVSGWHEKAYATFENMQREGTKPSIETYTTLLDAFRRAGNTEVLMKIWKMMIKEKIGGTRVTFNILLDGFAKQGQYVEARDVISEFGNMGLGPTVMTYNMLMNAYARGGQHSKLPQLLKEMATLNLKPDSVTYSTMIYAYVRVRDFRRAFFYHKKMVKSGQVPDAKSYDKLRAILDVKAAIKNRKDKSAILGIINSKMGSVKPKRKRKKDEFWKNTIRQHPRTRSLSADNKG</sequence>
<evidence type="ECO:0000313" key="5">
    <source>
        <dbReference type="EMBL" id="OWM65464.1"/>
    </source>
</evidence>
<feature type="repeat" description="PPR" evidence="3">
    <location>
        <begin position="580"/>
        <end position="614"/>
    </location>
</feature>
<gene>
    <name evidence="8" type="primary">LOC116214081</name>
    <name evidence="5" type="ORF">CDL15_Pgr009054</name>
</gene>
<evidence type="ECO:0000256" key="2">
    <source>
        <dbReference type="ARBA" id="ARBA00022737"/>
    </source>
</evidence>
<feature type="compositionally biased region" description="Acidic residues" evidence="4">
    <location>
        <begin position="67"/>
        <end position="92"/>
    </location>
</feature>
<feature type="region of interest" description="Disordered" evidence="4">
    <location>
        <begin position="127"/>
        <end position="160"/>
    </location>
</feature>
<dbReference type="Proteomes" id="UP000515151">
    <property type="component" value="Chromosome 7"/>
</dbReference>
<dbReference type="SUPFAM" id="SSF48452">
    <property type="entry name" value="TPR-like"/>
    <property type="match status" value="1"/>
</dbReference>
<proteinExistence type="inferred from homology"/>
<feature type="repeat" description="PPR" evidence="3">
    <location>
        <begin position="263"/>
        <end position="297"/>
    </location>
</feature>
<evidence type="ECO:0000256" key="4">
    <source>
        <dbReference type="SAM" id="MobiDB-lite"/>
    </source>
</evidence>
<feature type="repeat" description="PPR" evidence="3">
    <location>
        <begin position="510"/>
        <end position="544"/>
    </location>
</feature>
<dbReference type="NCBIfam" id="TIGR00756">
    <property type="entry name" value="PPR"/>
    <property type="match status" value="9"/>
</dbReference>
<reference evidence="6" key="1">
    <citation type="journal article" date="2017" name="Plant J.">
        <title>The pomegranate (Punica granatum L.) genome and the genomics of punicalagin biosynthesis.</title>
        <authorList>
            <person name="Qin G."/>
            <person name="Xu C."/>
            <person name="Ming R."/>
            <person name="Tang H."/>
            <person name="Guyot R."/>
            <person name="Kramer E.M."/>
            <person name="Hu Y."/>
            <person name="Yi X."/>
            <person name="Qi Y."/>
            <person name="Xu X."/>
            <person name="Gao Z."/>
            <person name="Pan H."/>
            <person name="Jian J."/>
            <person name="Tian Y."/>
            <person name="Yue Z."/>
            <person name="Xu Y."/>
        </authorList>
    </citation>
    <scope>NUCLEOTIDE SEQUENCE [LARGE SCALE GENOMIC DNA]</scope>
    <source>
        <strain evidence="6">cv. Dabenzi</strain>
    </source>
</reference>
<dbReference type="InterPro" id="IPR051240">
    <property type="entry name" value="Mito_RNA-Proc/Resp"/>
</dbReference>
<feature type="repeat" description="PPR" evidence="3">
    <location>
        <begin position="298"/>
        <end position="333"/>
    </location>
</feature>
<dbReference type="Pfam" id="PF01535">
    <property type="entry name" value="PPR"/>
    <property type="match status" value="1"/>
</dbReference>
<feature type="repeat" description="PPR" evidence="3">
    <location>
        <begin position="439"/>
        <end position="474"/>
    </location>
</feature>
<evidence type="ECO:0000256" key="3">
    <source>
        <dbReference type="PROSITE-ProRule" id="PRU00708"/>
    </source>
</evidence>
<reference evidence="5" key="2">
    <citation type="submission" date="2017-06" db="EMBL/GenBank/DDBJ databases">
        <title>The pomegranate genome and the genomics of punicalagin biosynthesis.</title>
        <authorList>
            <person name="Xu C."/>
        </authorList>
    </citation>
    <scope>NUCLEOTIDE SEQUENCE [LARGE SCALE GENOMIC DNA]</scope>
    <source>
        <tissue evidence="5">Fresh leaf</tissue>
    </source>
</reference>
<dbReference type="AlphaFoldDB" id="A0A218VY42"/>
<dbReference type="PANTHER" id="PTHR47933">
    <property type="entry name" value="PENTATRICOPEPTIDE REPEAT-CONTAINING PROTEIN 1, MITOCHONDRIAL"/>
    <property type="match status" value="1"/>
</dbReference>
<dbReference type="RefSeq" id="XP_031405206.1">
    <property type="nucleotide sequence ID" value="XM_031549346.1"/>
</dbReference>
<feature type="repeat" description="PPR" evidence="3">
    <location>
        <begin position="369"/>
        <end position="403"/>
    </location>
</feature>
<dbReference type="InterPro" id="IPR002885">
    <property type="entry name" value="PPR_rpt"/>
</dbReference>
<evidence type="ECO:0000313" key="7">
    <source>
        <dbReference type="Proteomes" id="UP000515151"/>
    </source>
</evidence>
<dbReference type="PROSITE" id="PS51375">
    <property type="entry name" value="PPR"/>
    <property type="match status" value="10"/>
</dbReference>
<comment type="similarity">
    <text evidence="1">Belongs to the PPR family. P subfamily.</text>
</comment>
<reference evidence="7" key="3">
    <citation type="journal article" date="2020" name="Plant Biotechnol. J.">
        <title>The pomegranate (Punica granatum L.) draft genome dissects genetic divergence between soft- and hard-seeded cultivars.</title>
        <authorList>
            <person name="Luo X."/>
            <person name="Li H."/>
            <person name="Wu Z."/>
            <person name="Yao W."/>
            <person name="Zhao P."/>
            <person name="Cao D."/>
            <person name="Yu H."/>
            <person name="Li K."/>
            <person name="Poudel K."/>
            <person name="Zhao D."/>
            <person name="Zhang F."/>
            <person name="Xia X."/>
            <person name="Chen L."/>
            <person name="Wang Q."/>
            <person name="Jing D."/>
            <person name="Cao S."/>
        </authorList>
    </citation>
    <scope>NUCLEOTIDE SEQUENCE [LARGE SCALE GENOMIC DNA]</scope>
</reference>
<name>A0A218VY42_PUNGR</name>
<feature type="repeat" description="PPR" evidence="3">
    <location>
        <begin position="615"/>
        <end position="649"/>
    </location>
</feature>
<keyword evidence="2" id="KW-0677">Repeat</keyword>
<dbReference type="InterPro" id="IPR011990">
    <property type="entry name" value="TPR-like_helical_dom_sf"/>
</dbReference>
<accession>A0A218VY42</accession>
<reference evidence="8" key="4">
    <citation type="submission" date="2025-04" db="UniProtKB">
        <authorList>
            <consortium name="RefSeq"/>
        </authorList>
    </citation>
    <scope>IDENTIFICATION</scope>
    <source>
        <tissue evidence="8">Leaf</tissue>
    </source>
</reference>
<dbReference type="Proteomes" id="UP000197138">
    <property type="component" value="Unassembled WGS sequence"/>
</dbReference>